<comment type="caution">
    <text evidence="3">The sequence shown here is derived from an EMBL/GenBank/DDBJ whole genome shotgun (WGS) entry which is preliminary data.</text>
</comment>
<evidence type="ECO:0000313" key="4">
    <source>
        <dbReference type="Proteomes" id="UP000037712"/>
    </source>
</evidence>
<accession>A0A0M8PJ22</accession>
<sequence length="119" mass="11351">MGTPIRQGHGPSLVPQALREVEGGVAALAAGICVIAAVGVGVLSASALTGVGAGLAVAAGLSFMLGSLTAAPAAGRPGSVRSAASRARPDGAAVSRRGGAAAFRPHQVSGGRSEGYSHV</sequence>
<dbReference type="EMBL" id="AZYO01000007">
    <property type="protein sequence ID" value="KOS57306.1"/>
    <property type="molecule type" value="Genomic_DNA"/>
</dbReference>
<reference evidence="3 4" key="1">
    <citation type="journal article" date="2015" name="Genome Announc.">
        <title>Draft Genome Sequence of Rhodococcus rhodochrous Strain KG-21, a Soil Isolate from Oil Fields of Krishna-Godavari Basin, India.</title>
        <authorList>
            <person name="Dawar C."/>
            <person name="Aggarwal R.K."/>
        </authorList>
    </citation>
    <scope>NUCLEOTIDE SEQUENCE [LARGE SCALE GENOMIC DNA]</scope>
    <source>
        <strain evidence="3 4">KG-21</strain>
    </source>
</reference>
<evidence type="ECO:0000256" key="2">
    <source>
        <dbReference type="SAM" id="Phobius"/>
    </source>
</evidence>
<feature type="compositionally biased region" description="Low complexity" evidence="1">
    <location>
        <begin position="91"/>
        <end position="104"/>
    </location>
</feature>
<feature type="transmembrane region" description="Helical" evidence="2">
    <location>
        <begin position="51"/>
        <end position="71"/>
    </location>
</feature>
<protein>
    <submittedName>
        <fullName evidence="3">Uncharacterized protein</fullName>
    </submittedName>
</protein>
<dbReference type="AlphaFoldDB" id="A0A0M8PJ22"/>
<name>A0A0M8PJ22_RHORH</name>
<dbReference type="PATRIC" id="fig|1441923.3.peg.1227"/>
<proteinExistence type="predicted"/>
<feature type="transmembrane region" description="Helical" evidence="2">
    <location>
        <begin position="21"/>
        <end position="45"/>
    </location>
</feature>
<dbReference type="Proteomes" id="UP000037712">
    <property type="component" value="Unassembled WGS sequence"/>
</dbReference>
<evidence type="ECO:0000313" key="3">
    <source>
        <dbReference type="EMBL" id="KOS57306.1"/>
    </source>
</evidence>
<gene>
    <name evidence="3" type="ORF">Z051_05535</name>
</gene>
<keyword evidence="2" id="KW-0472">Membrane</keyword>
<keyword evidence="2" id="KW-1133">Transmembrane helix</keyword>
<organism evidence="3 4">
    <name type="scientific">Rhodococcus rhodochrous KG-21</name>
    <dbReference type="NCBI Taxonomy" id="1441923"/>
    <lineage>
        <taxon>Bacteria</taxon>
        <taxon>Bacillati</taxon>
        <taxon>Actinomycetota</taxon>
        <taxon>Actinomycetes</taxon>
        <taxon>Mycobacteriales</taxon>
        <taxon>Nocardiaceae</taxon>
        <taxon>Rhodococcus</taxon>
    </lineage>
</organism>
<keyword evidence="2" id="KW-0812">Transmembrane</keyword>
<evidence type="ECO:0000256" key="1">
    <source>
        <dbReference type="SAM" id="MobiDB-lite"/>
    </source>
</evidence>
<feature type="region of interest" description="Disordered" evidence="1">
    <location>
        <begin position="74"/>
        <end position="119"/>
    </location>
</feature>
<reference evidence="4" key="2">
    <citation type="submission" date="2015-01" db="EMBL/GenBank/DDBJ databases">
        <title>Draft genome sequence of potential hydrocarbon metabolising strain of Rhodococcus rhodochrous.</title>
        <authorList>
            <person name="Aggarwal R.K."/>
            <person name="Dawar C."/>
        </authorList>
    </citation>
    <scope>NUCLEOTIDE SEQUENCE [LARGE SCALE GENOMIC DNA]</scope>
    <source>
        <strain evidence="4">KG-21</strain>
    </source>
</reference>